<dbReference type="EMBL" id="VNJI01000005">
    <property type="protein sequence ID" value="TVY10881.1"/>
    <property type="molecule type" value="Genomic_DNA"/>
</dbReference>
<comment type="caution">
    <text evidence="2">The sequence shown here is derived from an EMBL/GenBank/DDBJ whole genome shotgun (WGS) entry which is preliminary data.</text>
</comment>
<evidence type="ECO:0000313" key="3">
    <source>
        <dbReference type="Proteomes" id="UP000317036"/>
    </source>
</evidence>
<dbReference type="RefSeq" id="WP_144844211.1">
    <property type="nucleotide sequence ID" value="NZ_VNJI01000005.1"/>
</dbReference>
<proteinExistence type="predicted"/>
<evidence type="ECO:0000313" key="2">
    <source>
        <dbReference type="EMBL" id="TVY10881.1"/>
    </source>
</evidence>
<organism evidence="2 3">
    <name type="scientific">Paenibacillus cremeus</name>
    <dbReference type="NCBI Taxonomy" id="2163881"/>
    <lineage>
        <taxon>Bacteria</taxon>
        <taxon>Bacillati</taxon>
        <taxon>Bacillota</taxon>
        <taxon>Bacilli</taxon>
        <taxon>Bacillales</taxon>
        <taxon>Paenibacillaceae</taxon>
        <taxon>Paenibacillus</taxon>
    </lineage>
</organism>
<keyword evidence="1" id="KW-1133">Transmembrane helix</keyword>
<feature type="transmembrane region" description="Helical" evidence="1">
    <location>
        <begin position="48"/>
        <end position="66"/>
    </location>
</feature>
<accession>A0A559KFH9</accession>
<keyword evidence="3" id="KW-1185">Reference proteome</keyword>
<keyword evidence="1" id="KW-0812">Transmembrane</keyword>
<dbReference type="Proteomes" id="UP000317036">
    <property type="component" value="Unassembled WGS sequence"/>
</dbReference>
<dbReference type="AlphaFoldDB" id="A0A559KFH9"/>
<sequence length="68" mass="7388">MAVKVCANCNEKVDENAFICKFCGAVHRGTGEELAVTANEKHSRKGEISFIVALIVLVILAIVLMIKQ</sequence>
<keyword evidence="1" id="KW-0472">Membrane</keyword>
<protein>
    <submittedName>
        <fullName evidence="2">Uncharacterized protein</fullName>
    </submittedName>
</protein>
<evidence type="ECO:0000256" key="1">
    <source>
        <dbReference type="SAM" id="Phobius"/>
    </source>
</evidence>
<dbReference type="OrthoDB" id="2623647at2"/>
<name>A0A559KFH9_9BACL</name>
<gene>
    <name evidence="2" type="ORF">FPZ49_05190</name>
</gene>
<reference evidence="2 3" key="1">
    <citation type="submission" date="2019-07" db="EMBL/GenBank/DDBJ databases">
        <authorList>
            <person name="Kim J."/>
        </authorList>
    </citation>
    <scope>NUCLEOTIDE SEQUENCE [LARGE SCALE GENOMIC DNA]</scope>
    <source>
        <strain evidence="2 3">JC52</strain>
    </source>
</reference>